<feature type="region of interest" description="Disordered" evidence="1">
    <location>
        <begin position="119"/>
        <end position="168"/>
    </location>
</feature>
<proteinExistence type="predicted"/>
<protein>
    <submittedName>
        <fullName evidence="2">Uncharacterized protein</fullName>
    </submittedName>
</protein>
<evidence type="ECO:0000256" key="1">
    <source>
        <dbReference type="SAM" id="MobiDB-lite"/>
    </source>
</evidence>
<sequence length="168" mass="18547">MSTSTNRPLAVPRSRVAAPKPTTGRHPSRASISDQAAEEQDLPYEEREMRNQAARVLANDEMLLWLSRQRNENEMGGDADVWNARLQSVLQTRIYCEARAAGLKDDMLKFDYAMDLSEENKIGAKSPAAKGTARVASGSGKNPGSPASSKKDRERERDRGRRSTGSAR</sequence>
<dbReference type="EMBL" id="QZAN01000081">
    <property type="protein sequence ID" value="THW59210.1"/>
    <property type="molecule type" value="Genomic_DNA"/>
</dbReference>
<evidence type="ECO:0000313" key="3">
    <source>
        <dbReference type="Proteomes" id="UP000310421"/>
    </source>
</evidence>
<dbReference type="AlphaFoldDB" id="A0A4S8Z5V4"/>
<evidence type="ECO:0000313" key="2">
    <source>
        <dbReference type="EMBL" id="THW59210.1"/>
    </source>
</evidence>
<comment type="caution">
    <text evidence="2">The sequence shown here is derived from an EMBL/GenBank/DDBJ whole genome shotgun (WGS) entry which is preliminary data.</text>
</comment>
<feature type="compositionally biased region" description="Basic and acidic residues" evidence="1">
    <location>
        <begin position="149"/>
        <end position="161"/>
    </location>
</feature>
<feature type="region of interest" description="Disordered" evidence="1">
    <location>
        <begin position="1"/>
        <end position="43"/>
    </location>
</feature>
<reference evidence="2 3" key="1">
    <citation type="submission" date="2018-10" db="EMBL/GenBank/DDBJ databases">
        <title>Fifty Aureobasidium pullulans genomes reveal a recombining polyextremotolerant generalist.</title>
        <authorList>
            <person name="Gostincar C."/>
            <person name="Turk M."/>
            <person name="Zajc J."/>
            <person name="Gunde-Cimerman N."/>
        </authorList>
    </citation>
    <scope>NUCLEOTIDE SEQUENCE [LARGE SCALE GENOMIC DNA]</scope>
    <source>
        <strain evidence="2 3">EXF-10751</strain>
    </source>
</reference>
<accession>A0A4S8Z5V4</accession>
<dbReference type="Proteomes" id="UP000310421">
    <property type="component" value="Unassembled WGS sequence"/>
</dbReference>
<name>A0A4S8Z5V4_AURPU</name>
<organism evidence="2 3">
    <name type="scientific">Aureobasidium pullulans</name>
    <name type="common">Black yeast</name>
    <name type="synonym">Pullularia pullulans</name>
    <dbReference type="NCBI Taxonomy" id="5580"/>
    <lineage>
        <taxon>Eukaryota</taxon>
        <taxon>Fungi</taxon>
        <taxon>Dikarya</taxon>
        <taxon>Ascomycota</taxon>
        <taxon>Pezizomycotina</taxon>
        <taxon>Dothideomycetes</taxon>
        <taxon>Dothideomycetidae</taxon>
        <taxon>Dothideales</taxon>
        <taxon>Saccotheciaceae</taxon>
        <taxon>Aureobasidium</taxon>
    </lineage>
</organism>
<gene>
    <name evidence="2" type="ORF">D6D20_06650</name>
</gene>